<dbReference type="AlphaFoldDB" id="A0AAU8KR82"/>
<keyword evidence="1" id="KW-1133">Transmembrane helix</keyword>
<evidence type="ECO:0000313" key="2">
    <source>
        <dbReference type="EMBL" id="XCN17510.1"/>
    </source>
</evidence>
<keyword evidence="1" id="KW-0812">Transmembrane</keyword>
<organism evidence="2">
    <name type="scientific">Streptomyces sp. JL1001</name>
    <dbReference type="NCBI Taxonomy" id="3078227"/>
    <lineage>
        <taxon>Bacteria</taxon>
        <taxon>Bacillati</taxon>
        <taxon>Actinomycetota</taxon>
        <taxon>Actinomycetes</taxon>
        <taxon>Kitasatosporales</taxon>
        <taxon>Streptomycetaceae</taxon>
        <taxon>Streptomyces</taxon>
    </lineage>
</organism>
<feature type="transmembrane region" description="Helical" evidence="1">
    <location>
        <begin position="64"/>
        <end position="82"/>
    </location>
</feature>
<name>A0AAU8KR82_9ACTN</name>
<dbReference type="RefSeq" id="WP_306284016.1">
    <property type="nucleotide sequence ID" value="NZ_CP136798.1"/>
</dbReference>
<dbReference type="EMBL" id="CP136798">
    <property type="protein sequence ID" value="XCN17510.1"/>
    <property type="molecule type" value="Genomic_DNA"/>
</dbReference>
<reference evidence="2" key="1">
    <citation type="submission" date="2023-10" db="EMBL/GenBank/DDBJ databases">
        <title>Complete genome sequence of Streptomyces sp. JL1001.</title>
        <authorList>
            <person name="Jiang L."/>
        </authorList>
    </citation>
    <scope>NUCLEOTIDE SEQUENCE</scope>
    <source>
        <strain evidence="2">JL1001</strain>
    </source>
</reference>
<keyword evidence="1" id="KW-0472">Membrane</keyword>
<accession>A0AAU8KR82</accession>
<proteinExistence type="predicted"/>
<dbReference type="SUPFAM" id="SSF103473">
    <property type="entry name" value="MFS general substrate transporter"/>
    <property type="match status" value="1"/>
</dbReference>
<dbReference type="InterPro" id="IPR036259">
    <property type="entry name" value="MFS_trans_sf"/>
</dbReference>
<evidence type="ECO:0000256" key="1">
    <source>
        <dbReference type="SAM" id="Phobius"/>
    </source>
</evidence>
<gene>
    <name evidence="2" type="ORF">R1Y80_29465</name>
</gene>
<sequence>MALQILWGLAFGVVQLSQITMTLASAPQQFEGAMSLDTMAHNTCIALGSLTGGLFADHMGVSSVVRFGMVLVALAVILRAVTGRGTVPTS</sequence>
<evidence type="ECO:0008006" key="3">
    <source>
        <dbReference type="Google" id="ProtNLM"/>
    </source>
</evidence>
<protein>
    <recommendedName>
        <fullName evidence="3">MFS transporter</fullName>
    </recommendedName>
</protein>